<organism evidence="6 7">
    <name type="scientific">Amycolatopsis japonica</name>
    <dbReference type="NCBI Taxonomy" id="208439"/>
    <lineage>
        <taxon>Bacteria</taxon>
        <taxon>Bacillati</taxon>
        <taxon>Actinomycetota</taxon>
        <taxon>Actinomycetes</taxon>
        <taxon>Pseudonocardiales</taxon>
        <taxon>Pseudonocardiaceae</taxon>
        <taxon>Amycolatopsis</taxon>
        <taxon>Amycolatopsis japonica group</taxon>
    </lineage>
</organism>
<gene>
    <name evidence="6" type="ORF">AJAP_24940</name>
</gene>
<name>A0A075UZH0_9PSEU</name>
<evidence type="ECO:0000256" key="4">
    <source>
        <dbReference type="PROSITE-ProRule" id="PRU00335"/>
    </source>
</evidence>
<proteinExistence type="predicted"/>
<dbReference type="RefSeq" id="WP_228694576.1">
    <property type="nucleotide sequence ID" value="NZ_CP008953.1"/>
</dbReference>
<keyword evidence="7" id="KW-1185">Reference proteome</keyword>
<dbReference type="eggNOG" id="COG1309">
    <property type="taxonomic scope" value="Bacteria"/>
</dbReference>
<evidence type="ECO:0000313" key="7">
    <source>
        <dbReference type="Proteomes" id="UP000028492"/>
    </source>
</evidence>
<dbReference type="InterPro" id="IPR023772">
    <property type="entry name" value="DNA-bd_HTH_TetR-type_CS"/>
</dbReference>
<dbReference type="AlphaFoldDB" id="A0A075UZH0"/>
<accession>A0A075UZH0</accession>
<evidence type="ECO:0000313" key="6">
    <source>
        <dbReference type="EMBL" id="AIG77836.1"/>
    </source>
</evidence>
<dbReference type="PANTHER" id="PTHR30055">
    <property type="entry name" value="HTH-TYPE TRANSCRIPTIONAL REGULATOR RUTR"/>
    <property type="match status" value="1"/>
</dbReference>
<evidence type="ECO:0000256" key="2">
    <source>
        <dbReference type="ARBA" id="ARBA00023125"/>
    </source>
</evidence>
<dbReference type="SUPFAM" id="SSF46689">
    <property type="entry name" value="Homeodomain-like"/>
    <property type="match status" value="1"/>
</dbReference>
<dbReference type="InterPro" id="IPR009057">
    <property type="entry name" value="Homeodomain-like_sf"/>
</dbReference>
<protein>
    <recommendedName>
        <fullName evidence="5">HTH tetR-type domain-containing protein</fullName>
    </recommendedName>
</protein>
<evidence type="ECO:0000256" key="1">
    <source>
        <dbReference type="ARBA" id="ARBA00023015"/>
    </source>
</evidence>
<dbReference type="Proteomes" id="UP000028492">
    <property type="component" value="Chromosome"/>
</dbReference>
<dbReference type="PROSITE" id="PS01081">
    <property type="entry name" value="HTH_TETR_1"/>
    <property type="match status" value="1"/>
</dbReference>
<keyword evidence="3" id="KW-0804">Transcription</keyword>
<reference evidence="6 7" key="1">
    <citation type="journal article" date="2014" name="J. Biotechnol.">
        <title>Complete genome sequence of the actinobacterium Amycolatopsis japonica MG417-CF17(T) (=DSM 44213T) producing (S,S)-N,N'-ethylenediaminedisuccinic acid.</title>
        <authorList>
            <person name="Stegmann E."/>
            <person name="Albersmeier A."/>
            <person name="Spohn M."/>
            <person name="Gert H."/>
            <person name="Weber T."/>
            <person name="Wohlleben W."/>
            <person name="Kalinowski J."/>
            <person name="Ruckert C."/>
        </authorList>
    </citation>
    <scope>NUCLEOTIDE SEQUENCE [LARGE SCALE GENOMIC DNA]</scope>
    <source>
        <strain evidence="7">MG417-CF17 (DSM 44213)</strain>
    </source>
</reference>
<dbReference type="GO" id="GO:0000976">
    <property type="term" value="F:transcription cis-regulatory region binding"/>
    <property type="evidence" value="ECO:0007669"/>
    <property type="project" value="TreeGrafter"/>
</dbReference>
<evidence type="ECO:0000259" key="5">
    <source>
        <dbReference type="PROSITE" id="PS50977"/>
    </source>
</evidence>
<evidence type="ECO:0000256" key="3">
    <source>
        <dbReference type="ARBA" id="ARBA00023163"/>
    </source>
</evidence>
<dbReference type="GO" id="GO:0003700">
    <property type="term" value="F:DNA-binding transcription factor activity"/>
    <property type="evidence" value="ECO:0007669"/>
    <property type="project" value="TreeGrafter"/>
</dbReference>
<dbReference type="PROSITE" id="PS50977">
    <property type="entry name" value="HTH_TETR_2"/>
    <property type="match status" value="1"/>
</dbReference>
<dbReference type="EMBL" id="CP008953">
    <property type="protein sequence ID" value="AIG77836.1"/>
    <property type="molecule type" value="Genomic_DNA"/>
</dbReference>
<feature type="DNA-binding region" description="H-T-H motif" evidence="4">
    <location>
        <begin position="38"/>
        <end position="57"/>
    </location>
</feature>
<dbReference type="PANTHER" id="PTHR30055:SF234">
    <property type="entry name" value="HTH-TYPE TRANSCRIPTIONAL REGULATOR BETI"/>
    <property type="match status" value="1"/>
</dbReference>
<dbReference type="KEGG" id="aja:AJAP_24940"/>
<dbReference type="InterPro" id="IPR050109">
    <property type="entry name" value="HTH-type_TetR-like_transc_reg"/>
</dbReference>
<feature type="domain" description="HTH tetR-type" evidence="5">
    <location>
        <begin position="15"/>
        <end position="75"/>
    </location>
</feature>
<keyword evidence="2 4" id="KW-0238">DNA-binding</keyword>
<dbReference type="Gene3D" id="1.10.357.10">
    <property type="entry name" value="Tetracycline Repressor, domain 2"/>
    <property type="match status" value="1"/>
</dbReference>
<sequence>MTEARAVGTKGVPREERESQIVRAGTEEFGKNGYAGASMVEIARRVGVTKPLLYQYFGSKDGLYLACLHRAGDRLTEGVAETMAEEGEPPERMPLAVLAAIFETFDNDRYAWKLLRDPTVPSTGEIAGVAVDYRYRLDGFALVGAAQLMHSRGLDDDRDIEAIAQVWTGVVDSLISWWIDQPDQDAAAMTERCSRIMRNLFGW</sequence>
<dbReference type="HOGENOM" id="CLU_069356_12_2_11"/>
<dbReference type="STRING" id="208439.AJAP_24940"/>
<dbReference type="InterPro" id="IPR001647">
    <property type="entry name" value="HTH_TetR"/>
</dbReference>
<keyword evidence="1" id="KW-0805">Transcription regulation</keyword>
<dbReference type="PRINTS" id="PR00455">
    <property type="entry name" value="HTHTETR"/>
</dbReference>
<dbReference type="Pfam" id="PF00440">
    <property type="entry name" value="TetR_N"/>
    <property type="match status" value="1"/>
</dbReference>